<keyword evidence="2" id="KW-1185">Reference proteome</keyword>
<protein>
    <submittedName>
        <fullName evidence="1">Uncharacterized protein</fullName>
    </submittedName>
</protein>
<reference evidence="1" key="1">
    <citation type="submission" date="2022-04" db="EMBL/GenBank/DDBJ databases">
        <title>Carnegiea gigantea Genome sequencing and assembly v2.</title>
        <authorList>
            <person name="Copetti D."/>
            <person name="Sanderson M.J."/>
            <person name="Burquez A."/>
            <person name="Wojciechowski M.F."/>
        </authorList>
    </citation>
    <scope>NUCLEOTIDE SEQUENCE</scope>
    <source>
        <strain evidence="1">SGP5-SGP5p</strain>
        <tissue evidence="1">Aerial part</tissue>
    </source>
</reference>
<proteinExistence type="predicted"/>
<dbReference type="Proteomes" id="UP001153076">
    <property type="component" value="Unassembled WGS sequence"/>
</dbReference>
<dbReference type="EMBL" id="JAKOGI010000908">
    <property type="protein sequence ID" value="KAJ8429320.1"/>
    <property type="molecule type" value="Genomic_DNA"/>
</dbReference>
<evidence type="ECO:0000313" key="1">
    <source>
        <dbReference type="EMBL" id="KAJ8429320.1"/>
    </source>
</evidence>
<dbReference type="AlphaFoldDB" id="A0A9Q1JQT7"/>
<name>A0A9Q1JQT7_9CARY</name>
<comment type="caution">
    <text evidence="1">The sequence shown here is derived from an EMBL/GenBank/DDBJ whole genome shotgun (WGS) entry which is preliminary data.</text>
</comment>
<evidence type="ECO:0000313" key="2">
    <source>
        <dbReference type="Proteomes" id="UP001153076"/>
    </source>
</evidence>
<organism evidence="1 2">
    <name type="scientific">Carnegiea gigantea</name>
    <dbReference type="NCBI Taxonomy" id="171969"/>
    <lineage>
        <taxon>Eukaryota</taxon>
        <taxon>Viridiplantae</taxon>
        <taxon>Streptophyta</taxon>
        <taxon>Embryophyta</taxon>
        <taxon>Tracheophyta</taxon>
        <taxon>Spermatophyta</taxon>
        <taxon>Magnoliopsida</taxon>
        <taxon>eudicotyledons</taxon>
        <taxon>Gunneridae</taxon>
        <taxon>Pentapetalae</taxon>
        <taxon>Caryophyllales</taxon>
        <taxon>Cactineae</taxon>
        <taxon>Cactaceae</taxon>
        <taxon>Cactoideae</taxon>
        <taxon>Echinocereeae</taxon>
        <taxon>Carnegiea</taxon>
    </lineage>
</organism>
<accession>A0A9Q1JQT7</accession>
<sequence>MQAASNVPLYSQLHLLGYFVEFASSDGSCLGCCWMAMLGGCWVAVLEAVWRAIGWRCKILELEFLFLMGYLGGGKPLAHYKRKKNTQNWGFGLFTFASSRKGNVFALRAWVLSEMIDERQLWGCGTIQEAEEITITKENIHVNSLDFAGSDDDVVVEVSPFRVVRADVDVEGDEEGVVIMEEIDSLILSQPAVDVN</sequence>
<gene>
    <name evidence="1" type="ORF">Cgig2_025076</name>
</gene>